<reference evidence="3 4" key="1">
    <citation type="submission" date="2022-03" db="EMBL/GenBank/DDBJ databases">
        <title>Metagenome-assembled genomes from swine fecal metagenomes.</title>
        <authorList>
            <person name="Holman D.B."/>
            <person name="Kommadath A."/>
        </authorList>
    </citation>
    <scope>NUCLEOTIDE SEQUENCE [LARGE SCALE GENOMIC DNA]</scope>
    <source>
        <strain evidence="3">SUG147</strain>
    </source>
</reference>
<protein>
    <submittedName>
        <fullName evidence="3">Discoidin domain-containing protein</fullName>
    </submittedName>
</protein>
<feature type="signal peptide" evidence="1">
    <location>
        <begin position="1"/>
        <end position="17"/>
    </location>
</feature>
<gene>
    <name evidence="3" type="ORF">MR241_06905</name>
</gene>
<dbReference type="SUPFAM" id="SSF49785">
    <property type="entry name" value="Galactose-binding domain-like"/>
    <property type="match status" value="2"/>
</dbReference>
<keyword evidence="1" id="KW-0732">Signal</keyword>
<feature type="chain" id="PRO_5041945877" evidence="1">
    <location>
        <begin position="18"/>
        <end position="495"/>
    </location>
</feature>
<dbReference type="InterPro" id="IPR000421">
    <property type="entry name" value="FA58C"/>
</dbReference>
<sequence>MIIACMVISMFALTVSAKAPALALKNVTFSFVEGTASPFGCPPENVLDGNTATKWCHGEADSYVTIKASEPVSIIGYKLVTADDNATAANRNPEDWTLYGSSDGSSWTPVDVRTGDMTMKDVNFTPYFFMLAGASARYQYFRLNITKIRGGNNCLQLSEIAMLVDETDAYVLSADASSAADQTWGSLSNLFDNNVDTKWCGQFGGTATVVVDAQKQTRVRGYTLVTGDDTAPSGDRNPLSWTVYGSNDKVNRKQIAKVSNDTVLQATNKTAYDFAFDAVADYRYYIFEITAIHNGSCIQLSELSLIYDMSGVDRGTPNRKSDKYTYKSADLKVTANGSPDEAPYLVFNNGSIYGDNQFRFADDARHIIYGFDISKAVEPSFLVNVAGNYLVEVAPTRFGPWTAVADSTKASAGTENADIPVNPYDHEIYNRLYIRIGDADKTQQGGGGQIFSISASWSTAVGGSPQTGSASAAVAAVSLISLAGAITAAGKKKTR</sequence>
<feature type="domain" description="F5/8 type C" evidence="2">
    <location>
        <begin position="10"/>
        <end position="162"/>
    </location>
</feature>
<accession>A0AAE3FGK2</accession>
<dbReference type="PROSITE" id="PS50022">
    <property type="entry name" value="FA58C_3"/>
    <property type="match status" value="1"/>
</dbReference>
<dbReference type="Proteomes" id="UP001139365">
    <property type="component" value="Unassembled WGS sequence"/>
</dbReference>
<evidence type="ECO:0000313" key="4">
    <source>
        <dbReference type="Proteomes" id="UP001139365"/>
    </source>
</evidence>
<evidence type="ECO:0000256" key="1">
    <source>
        <dbReference type="SAM" id="SignalP"/>
    </source>
</evidence>
<name>A0AAE3FGK2_9BACT</name>
<organism evidence="3 4">
    <name type="scientific">Candidatus Colimorpha enterica</name>
    <dbReference type="NCBI Taxonomy" id="3083063"/>
    <lineage>
        <taxon>Bacteria</taxon>
        <taxon>Pseudomonadati</taxon>
        <taxon>Bacteroidota</taxon>
        <taxon>Bacteroidia</taxon>
        <taxon>Bacteroidales</taxon>
        <taxon>Candidatus Colimorpha</taxon>
    </lineage>
</organism>
<evidence type="ECO:0000313" key="3">
    <source>
        <dbReference type="EMBL" id="MCI5756006.1"/>
    </source>
</evidence>
<dbReference type="Gene3D" id="2.60.120.260">
    <property type="entry name" value="Galactose-binding domain-like"/>
    <property type="match status" value="2"/>
</dbReference>
<dbReference type="EMBL" id="JALEMU010000111">
    <property type="protein sequence ID" value="MCI5756006.1"/>
    <property type="molecule type" value="Genomic_DNA"/>
</dbReference>
<dbReference type="AlphaFoldDB" id="A0AAE3FGK2"/>
<evidence type="ECO:0000259" key="2">
    <source>
        <dbReference type="PROSITE" id="PS50022"/>
    </source>
</evidence>
<proteinExistence type="predicted"/>
<dbReference type="Pfam" id="PF00754">
    <property type="entry name" value="F5_F8_type_C"/>
    <property type="match status" value="2"/>
</dbReference>
<dbReference type="InterPro" id="IPR008979">
    <property type="entry name" value="Galactose-bd-like_sf"/>
</dbReference>
<comment type="caution">
    <text evidence="3">The sequence shown here is derived from an EMBL/GenBank/DDBJ whole genome shotgun (WGS) entry which is preliminary data.</text>
</comment>